<name>A0AAN2BJH9_9GAMM</name>
<dbReference type="Pfam" id="PF11215">
    <property type="entry name" value="DUF3010"/>
    <property type="match status" value="1"/>
</dbReference>
<gene>
    <name evidence="1" type="ORF">MARGE09_P1146</name>
</gene>
<proteinExistence type="predicted"/>
<organism evidence="1 2">
    <name type="scientific">Marinagarivorans cellulosilyticus</name>
    <dbReference type="NCBI Taxonomy" id="2721545"/>
    <lineage>
        <taxon>Bacteria</taxon>
        <taxon>Pseudomonadati</taxon>
        <taxon>Pseudomonadota</taxon>
        <taxon>Gammaproteobacteria</taxon>
        <taxon>Cellvibrionales</taxon>
        <taxon>Cellvibrionaceae</taxon>
        <taxon>Marinagarivorans</taxon>
    </lineage>
</organism>
<accession>A0AAN2BJH9</accession>
<dbReference type="Proteomes" id="UP001320119">
    <property type="component" value="Chromosome"/>
</dbReference>
<reference evidence="1 2" key="1">
    <citation type="journal article" date="2022" name="IScience">
        <title>An ultrasensitive nanofiber-based assay for enzymatic hydrolysis and deep-sea microbial degradation of cellulose.</title>
        <authorList>
            <person name="Tsudome M."/>
            <person name="Tachioka M."/>
            <person name="Miyazaki M."/>
            <person name="Uchimura K."/>
            <person name="Tsuda M."/>
            <person name="Takaki Y."/>
            <person name="Deguchi S."/>
        </authorList>
    </citation>
    <scope>NUCLEOTIDE SEQUENCE [LARGE SCALE GENOMIC DNA]</scope>
    <source>
        <strain evidence="1 2">GE09</strain>
    </source>
</reference>
<sequence length="154" mass="16729">MIVCGVEIKSNEAVVCLLTYSDGVFSLPDCRATRVPLASNNGAEPLKAFQSTFAKLMEDYKVARVVIRERHLKGKFAGSTVGFKLEAAIQLLDGSPGLNGEPLIVDTFSPSEIKTALSAYPMPVRFEDTELKAFQEAAFTVAYAYLVADEEGED</sequence>
<evidence type="ECO:0000313" key="1">
    <source>
        <dbReference type="EMBL" id="BCD96946.1"/>
    </source>
</evidence>
<dbReference type="AlphaFoldDB" id="A0AAN2BJH9"/>
<evidence type="ECO:0000313" key="2">
    <source>
        <dbReference type="Proteomes" id="UP001320119"/>
    </source>
</evidence>
<dbReference type="KEGG" id="marq:MARGE09_P1146"/>
<dbReference type="EMBL" id="AP023086">
    <property type="protein sequence ID" value="BCD96946.1"/>
    <property type="molecule type" value="Genomic_DNA"/>
</dbReference>
<dbReference type="InterPro" id="IPR021378">
    <property type="entry name" value="DUF3010"/>
</dbReference>
<evidence type="ECO:0008006" key="3">
    <source>
        <dbReference type="Google" id="ProtNLM"/>
    </source>
</evidence>
<protein>
    <recommendedName>
        <fullName evidence="3">DUF3010 family protein</fullName>
    </recommendedName>
</protein>
<keyword evidence="2" id="KW-1185">Reference proteome</keyword>